<comment type="caution">
    <text evidence="1">The sequence shown here is derived from an EMBL/GenBank/DDBJ whole genome shotgun (WGS) entry which is preliminary data.</text>
</comment>
<dbReference type="AlphaFoldDB" id="A0A7J0DXY7"/>
<organism evidence="1 2">
    <name type="scientific">Actinidia rufa</name>
    <dbReference type="NCBI Taxonomy" id="165716"/>
    <lineage>
        <taxon>Eukaryota</taxon>
        <taxon>Viridiplantae</taxon>
        <taxon>Streptophyta</taxon>
        <taxon>Embryophyta</taxon>
        <taxon>Tracheophyta</taxon>
        <taxon>Spermatophyta</taxon>
        <taxon>Magnoliopsida</taxon>
        <taxon>eudicotyledons</taxon>
        <taxon>Gunneridae</taxon>
        <taxon>Pentapetalae</taxon>
        <taxon>asterids</taxon>
        <taxon>Ericales</taxon>
        <taxon>Actinidiaceae</taxon>
        <taxon>Actinidia</taxon>
    </lineage>
</organism>
<name>A0A7J0DXY7_9ERIC</name>
<keyword evidence="2" id="KW-1185">Reference proteome</keyword>
<dbReference type="Proteomes" id="UP000585474">
    <property type="component" value="Unassembled WGS sequence"/>
</dbReference>
<protein>
    <submittedName>
        <fullName evidence="1">Uncharacterized protein</fullName>
    </submittedName>
</protein>
<proteinExistence type="predicted"/>
<gene>
    <name evidence="1" type="ORF">Acr_00g0091870</name>
</gene>
<evidence type="ECO:0000313" key="2">
    <source>
        <dbReference type="Proteomes" id="UP000585474"/>
    </source>
</evidence>
<sequence>MGGINVDSVPVVVAGGEGQRLRENRNGERGLGHRRLLSVKVSRHRLVKLRASDHRRQSHWRSSKNSG</sequence>
<evidence type="ECO:0000313" key="1">
    <source>
        <dbReference type="EMBL" id="GFS44766.1"/>
    </source>
</evidence>
<accession>A0A7J0DXY7</accession>
<dbReference type="EMBL" id="BJWL01000442">
    <property type="protein sequence ID" value="GFS44766.1"/>
    <property type="molecule type" value="Genomic_DNA"/>
</dbReference>
<reference evidence="2" key="1">
    <citation type="submission" date="2019-07" db="EMBL/GenBank/DDBJ databases">
        <title>De Novo Assembly of kiwifruit Actinidia rufa.</title>
        <authorList>
            <person name="Sugita-Konishi S."/>
            <person name="Sato K."/>
            <person name="Mori E."/>
            <person name="Abe Y."/>
            <person name="Kisaki G."/>
            <person name="Hamano K."/>
            <person name="Suezawa K."/>
            <person name="Otani M."/>
            <person name="Fukuda T."/>
            <person name="Manabe T."/>
            <person name="Gomi K."/>
            <person name="Tabuchi M."/>
            <person name="Akimitsu K."/>
            <person name="Kataoka I."/>
        </authorList>
    </citation>
    <scope>NUCLEOTIDE SEQUENCE [LARGE SCALE GENOMIC DNA]</scope>
    <source>
        <strain evidence="2">cv. Fuchu</strain>
    </source>
</reference>